<evidence type="ECO:0000313" key="1">
    <source>
        <dbReference type="EMBL" id="MBO0933347.1"/>
    </source>
</evidence>
<organism evidence="1 2">
    <name type="scientific">Fibrella aquatilis</name>
    <dbReference type="NCBI Taxonomy" id="2817059"/>
    <lineage>
        <taxon>Bacteria</taxon>
        <taxon>Pseudomonadati</taxon>
        <taxon>Bacteroidota</taxon>
        <taxon>Cytophagia</taxon>
        <taxon>Cytophagales</taxon>
        <taxon>Spirosomataceae</taxon>
        <taxon>Fibrella</taxon>
    </lineage>
</organism>
<dbReference type="Proteomes" id="UP000664795">
    <property type="component" value="Unassembled WGS sequence"/>
</dbReference>
<protein>
    <submittedName>
        <fullName evidence="1">Histidine phosphatase family protein</fullName>
    </submittedName>
</protein>
<name>A0A939GB14_9BACT</name>
<reference evidence="1 2" key="1">
    <citation type="submission" date="2021-03" db="EMBL/GenBank/DDBJ databases">
        <title>Fibrella sp. HMF5036 genome sequencing and assembly.</title>
        <authorList>
            <person name="Kang H."/>
            <person name="Kim H."/>
            <person name="Bae S."/>
            <person name="Joh K."/>
        </authorList>
    </citation>
    <scope>NUCLEOTIDE SEQUENCE [LARGE SCALE GENOMIC DNA]</scope>
    <source>
        <strain evidence="1 2">HMF5036</strain>
    </source>
</reference>
<proteinExistence type="predicted"/>
<accession>A0A939GB14</accession>
<dbReference type="InterPro" id="IPR029033">
    <property type="entry name" value="His_PPase_superfam"/>
</dbReference>
<dbReference type="AlphaFoldDB" id="A0A939GB14"/>
<gene>
    <name evidence="1" type="ORF">J2I48_20220</name>
</gene>
<dbReference type="SUPFAM" id="SSF53254">
    <property type="entry name" value="Phosphoglycerate mutase-like"/>
    <property type="match status" value="1"/>
</dbReference>
<dbReference type="Pfam" id="PF00300">
    <property type="entry name" value="His_Phos_1"/>
    <property type="match status" value="1"/>
</dbReference>
<dbReference type="Gene3D" id="3.40.50.1240">
    <property type="entry name" value="Phosphoglycerate mutase-like"/>
    <property type="match status" value="1"/>
</dbReference>
<comment type="caution">
    <text evidence="1">The sequence shown here is derived from an EMBL/GenBank/DDBJ whole genome shotgun (WGS) entry which is preliminary data.</text>
</comment>
<dbReference type="InterPro" id="IPR013078">
    <property type="entry name" value="His_Pase_superF_clade-1"/>
</dbReference>
<dbReference type="RefSeq" id="WP_207337314.1">
    <property type="nucleotide sequence ID" value="NZ_JAFMYU010000019.1"/>
</dbReference>
<dbReference type="EMBL" id="JAFMYU010000019">
    <property type="protein sequence ID" value="MBO0933347.1"/>
    <property type="molecule type" value="Genomic_DNA"/>
</dbReference>
<sequence>MPFLRLPIFVGLLLLMVNCSTRTYYIVRHADRVPNADAITPAGVTRTRVLADSLKSKGIQRIFSTNTLRTRQTAQPLSEVISVPITLYGADTLAGFANFLKTQPNSLVVGHSNTILETARALGATPTATTIGDQEFDRLLIVTRKRQWFSPIRISVVEARYGAAAH</sequence>
<dbReference type="CDD" id="cd07040">
    <property type="entry name" value="HP"/>
    <property type="match status" value="1"/>
</dbReference>
<evidence type="ECO:0000313" key="2">
    <source>
        <dbReference type="Proteomes" id="UP000664795"/>
    </source>
</evidence>
<keyword evidence="2" id="KW-1185">Reference proteome</keyword>